<dbReference type="AlphaFoldDB" id="A0A852YI46"/>
<organism evidence="1 2">
    <name type="scientific">Schumannella luteola</name>
    <dbReference type="NCBI Taxonomy" id="472059"/>
    <lineage>
        <taxon>Bacteria</taxon>
        <taxon>Bacillati</taxon>
        <taxon>Actinomycetota</taxon>
        <taxon>Actinomycetes</taxon>
        <taxon>Micrococcales</taxon>
        <taxon>Microbacteriaceae</taxon>
        <taxon>Schumannella</taxon>
    </lineage>
</organism>
<evidence type="ECO:0000313" key="2">
    <source>
        <dbReference type="Proteomes" id="UP000553888"/>
    </source>
</evidence>
<dbReference type="Gene3D" id="3.30.70.1280">
    <property type="entry name" value="SP0830-like domains"/>
    <property type="match status" value="1"/>
</dbReference>
<dbReference type="EMBL" id="JACBZY010000001">
    <property type="protein sequence ID" value="NYG99577.1"/>
    <property type="molecule type" value="Genomic_DNA"/>
</dbReference>
<comment type="caution">
    <text evidence="1">The sequence shown here is derived from an EMBL/GenBank/DDBJ whole genome shotgun (WGS) entry which is preliminary data.</text>
</comment>
<protein>
    <submittedName>
        <fullName evidence="1">Uncharacterized protein (DUF1697 family)</fullName>
    </submittedName>
</protein>
<dbReference type="Pfam" id="PF08002">
    <property type="entry name" value="DUF1697"/>
    <property type="match status" value="1"/>
</dbReference>
<dbReference type="InterPro" id="IPR012545">
    <property type="entry name" value="DUF1697"/>
</dbReference>
<reference evidence="1 2" key="1">
    <citation type="submission" date="2020-07" db="EMBL/GenBank/DDBJ databases">
        <title>Sequencing the genomes of 1000 actinobacteria strains.</title>
        <authorList>
            <person name="Klenk H.-P."/>
        </authorList>
    </citation>
    <scope>NUCLEOTIDE SEQUENCE [LARGE SCALE GENOMIC DNA]</scope>
    <source>
        <strain evidence="1 2">DSM 23141</strain>
    </source>
</reference>
<dbReference type="RefSeq" id="WP_179567849.1">
    <property type="nucleotide sequence ID" value="NZ_JACBZY010000001.1"/>
</dbReference>
<name>A0A852YI46_9MICO</name>
<keyword evidence="2" id="KW-1185">Reference proteome</keyword>
<sequence>MQQIVFVRNVNAGQRGHPSTPDLIGAFVDAGFVDVWSFQSNGTLVVEPPSEGTTGPADAVDEAMQALAARTGLEREAFAVRVDDLVRILAADAAGPTSARRELTLHGGAVIDPTAIAVTSEASHRRCRIVSTGPGWAVLENERDRESNATPVVERITGAPATSRGFPTLQRLIAKLG</sequence>
<evidence type="ECO:0000313" key="1">
    <source>
        <dbReference type="EMBL" id="NYG99577.1"/>
    </source>
</evidence>
<proteinExistence type="predicted"/>
<dbReference type="Proteomes" id="UP000553888">
    <property type="component" value="Unassembled WGS sequence"/>
</dbReference>
<gene>
    <name evidence="1" type="ORF">BJ979_002203</name>
</gene>
<dbReference type="SUPFAM" id="SSF160379">
    <property type="entry name" value="SP0830-like"/>
    <property type="match status" value="1"/>
</dbReference>
<accession>A0A852YI46</accession>